<organism evidence="1">
    <name type="scientific">Anguilla anguilla</name>
    <name type="common">European freshwater eel</name>
    <name type="synonym">Muraena anguilla</name>
    <dbReference type="NCBI Taxonomy" id="7936"/>
    <lineage>
        <taxon>Eukaryota</taxon>
        <taxon>Metazoa</taxon>
        <taxon>Chordata</taxon>
        <taxon>Craniata</taxon>
        <taxon>Vertebrata</taxon>
        <taxon>Euteleostomi</taxon>
        <taxon>Actinopterygii</taxon>
        <taxon>Neopterygii</taxon>
        <taxon>Teleostei</taxon>
        <taxon>Anguilliformes</taxon>
        <taxon>Anguillidae</taxon>
        <taxon>Anguilla</taxon>
    </lineage>
</organism>
<reference evidence="1" key="2">
    <citation type="journal article" date="2015" name="Fish Shellfish Immunol.">
        <title>Early steps in the European eel (Anguilla anguilla)-Vibrio vulnificus interaction in the gills: Role of the RtxA13 toxin.</title>
        <authorList>
            <person name="Callol A."/>
            <person name="Pajuelo D."/>
            <person name="Ebbesson L."/>
            <person name="Teles M."/>
            <person name="MacKenzie S."/>
            <person name="Amaro C."/>
        </authorList>
    </citation>
    <scope>NUCLEOTIDE SEQUENCE</scope>
</reference>
<sequence length="69" mass="7788">MNVYGIFNDHSKSGPQFNVSSERWHLLQDSVPITALVHIGVYLTRGKIAPCWPTNRWSPIQVLTKPTLA</sequence>
<accession>A0A0E9UGM9</accession>
<evidence type="ECO:0000313" key="1">
    <source>
        <dbReference type="EMBL" id="JAH64922.1"/>
    </source>
</evidence>
<dbReference type="EMBL" id="GBXM01043655">
    <property type="protein sequence ID" value="JAH64922.1"/>
    <property type="molecule type" value="Transcribed_RNA"/>
</dbReference>
<proteinExistence type="predicted"/>
<name>A0A0E9UGM9_ANGAN</name>
<reference evidence="1" key="1">
    <citation type="submission" date="2014-11" db="EMBL/GenBank/DDBJ databases">
        <authorList>
            <person name="Amaro Gonzalez C."/>
        </authorList>
    </citation>
    <scope>NUCLEOTIDE SEQUENCE</scope>
</reference>
<protein>
    <submittedName>
        <fullName evidence="1">Uncharacterized protein</fullName>
    </submittedName>
</protein>
<dbReference type="AlphaFoldDB" id="A0A0E9UGM9"/>